<dbReference type="Gene3D" id="1.20.5.1000">
    <property type="entry name" value="arf6 gtpase in complex with a specific effector, jip4"/>
    <property type="match status" value="1"/>
</dbReference>
<feature type="region of interest" description="Disordered" evidence="1">
    <location>
        <begin position="378"/>
        <end position="407"/>
    </location>
</feature>
<feature type="region of interest" description="Disordered" evidence="1">
    <location>
        <begin position="811"/>
        <end position="849"/>
    </location>
</feature>
<protein>
    <recommendedName>
        <fullName evidence="3">RH2 domain-containing protein</fullName>
    </recommendedName>
</protein>
<dbReference type="PROSITE" id="PS51777">
    <property type="entry name" value="RH2"/>
    <property type="match status" value="1"/>
</dbReference>
<feature type="compositionally biased region" description="Polar residues" evidence="1">
    <location>
        <begin position="869"/>
        <end position="881"/>
    </location>
</feature>
<feature type="region of interest" description="Disordered" evidence="1">
    <location>
        <begin position="749"/>
        <end position="781"/>
    </location>
</feature>
<evidence type="ECO:0000259" key="3">
    <source>
        <dbReference type="PROSITE" id="PS51777"/>
    </source>
</evidence>
<feature type="compositionally biased region" description="Basic and acidic residues" evidence="1">
    <location>
        <begin position="378"/>
        <end position="395"/>
    </location>
</feature>
<dbReference type="Pfam" id="PF16471">
    <property type="entry name" value="JIP_LZII"/>
    <property type="match status" value="1"/>
</dbReference>
<feature type="domain" description="RH2" evidence="3">
    <location>
        <begin position="406"/>
        <end position="476"/>
    </location>
</feature>
<feature type="compositionally biased region" description="Basic and acidic residues" evidence="1">
    <location>
        <begin position="530"/>
        <end position="546"/>
    </location>
</feature>
<keyword evidence="2" id="KW-0812">Transmembrane</keyword>
<accession>A0ABN9MCM2</accession>
<organism evidence="4 5">
    <name type="scientific">Ranitomeya imitator</name>
    <name type="common">mimic poison frog</name>
    <dbReference type="NCBI Taxonomy" id="111125"/>
    <lineage>
        <taxon>Eukaryota</taxon>
        <taxon>Metazoa</taxon>
        <taxon>Chordata</taxon>
        <taxon>Craniata</taxon>
        <taxon>Vertebrata</taxon>
        <taxon>Euteleostomi</taxon>
        <taxon>Amphibia</taxon>
        <taxon>Batrachia</taxon>
        <taxon>Anura</taxon>
        <taxon>Neobatrachia</taxon>
        <taxon>Hyloidea</taxon>
        <taxon>Dendrobatidae</taxon>
        <taxon>Dendrobatinae</taxon>
        <taxon>Ranitomeya</taxon>
    </lineage>
</organism>
<dbReference type="InterPro" id="IPR039911">
    <property type="entry name" value="JIP3/JIP4"/>
</dbReference>
<comment type="caution">
    <text evidence="4">The sequence shown here is derived from an EMBL/GenBank/DDBJ whole genome shotgun (WGS) entry which is preliminary data.</text>
</comment>
<dbReference type="PANTHER" id="PTHR13886">
    <property type="entry name" value="JNK/SAPK-ASSOCIATED PROTEIN"/>
    <property type="match status" value="1"/>
</dbReference>
<dbReference type="Proteomes" id="UP001176940">
    <property type="component" value="Unassembled WGS sequence"/>
</dbReference>
<feature type="compositionally biased region" description="Low complexity" evidence="1">
    <location>
        <begin position="768"/>
        <end position="780"/>
    </location>
</feature>
<reference evidence="4" key="1">
    <citation type="submission" date="2023-07" db="EMBL/GenBank/DDBJ databases">
        <authorList>
            <person name="Stuckert A."/>
        </authorList>
    </citation>
    <scope>NUCLEOTIDE SEQUENCE</scope>
</reference>
<dbReference type="InterPro" id="IPR034744">
    <property type="entry name" value="RH2"/>
</dbReference>
<keyword evidence="5" id="KW-1185">Reference proteome</keyword>
<feature type="compositionally biased region" description="Polar residues" evidence="1">
    <location>
        <begin position="214"/>
        <end position="239"/>
    </location>
</feature>
<evidence type="ECO:0000256" key="1">
    <source>
        <dbReference type="SAM" id="MobiDB-lite"/>
    </source>
</evidence>
<feature type="region of interest" description="Disordered" evidence="1">
    <location>
        <begin position="520"/>
        <end position="546"/>
    </location>
</feature>
<keyword evidence="2" id="KW-0472">Membrane</keyword>
<gene>
    <name evidence="4" type="ORF">RIMI_LOCUS18312363</name>
</gene>
<feature type="compositionally biased region" description="Low complexity" evidence="1">
    <location>
        <begin position="937"/>
        <end position="946"/>
    </location>
</feature>
<feature type="compositionally biased region" description="Low complexity" evidence="1">
    <location>
        <begin position="520"/>
        <end position="529"/>
    </location>
</feature>
<dbReference type="InterPro" id="IPR032486">
    <property type="entry name" value="JIP_LZII"/>
</dbReference>
<evidence type="ECO:0000313" key="5">
    <source>
        <dbReference type="Proteomes" id="UP001176940"/>
    </source>
</evidence>
<feature type="compositionally biased region" description="Basic and acidic residues" evidence="1">
    <location>
        <begin position="959"/>
        <end position="972"/>
    </location>
</feature>
<feature type="transmembrane region" description="Helical" evidence="2">
    <location>
        <begin position="51"/>
        <end position="78"/>
    </location>
</feature>
<dbReference type="EMBL" id="CAUEEQ010055550">
    <property type="protein sequence ID" value="CAJ0962577.1"/>
    <property type="molecule type" value="Genomic_DNA"/>
</dbReference>
<dbReference type="PANTHER" id="PTHR13886:SF2">
    <property type="entry name" value="C-JUN-AMINO-TERMINAL KINASE-INTERACTING PROTEIN 4"/>
    <property type="match status" value="1"/>
</dbReference>
<sequence length="1018" mass="111990">MVRGCCSVCPWHRLNDRASAEPTYNHCVPGGFLHPDVPPCQGRTMSPRCMLLFVFGFVGGAVVINSAILVSLSVLLLVHFSFSTGLPALTENLPRILRKERPISLGIFPLSPGDSLVLPETRGAETPGNGPWKLPDPTHARCNASLKVVTYNGRGRNTGGSATLYNRDVGFHLFLQDELFNFSQTGAKPTGPDPANMVQKEQKDEVILKANLKNNNVQNTQKNEDVQVNQETSTAATDTNDNEEKSEVQSIIESTPELDMDKERAYQMTSTPSRGIENKAFDRNTESLFEELSSAGTDLIGDVDEGADLLGMGREVENLILENTQLLETKNALNVVKNDLIGKLDELMCEKDVLQGELDAVKQAKQKLEEKNKELEEELKKARAETEEAKQKSKDEDDSDVPTAQRKRFTRVEMARVLMERNQYKERLMELQEAVRWTEMIRASRENPAMQEKKRSSIWQFFSRLFSSSGTTTKKPELPVNVKYNAPTSHITPSIKKKSSALAKLPSDKSKAFDFLSDDLSGGSEASSASRREQKREQYRQMKAHVQKEDGRVQAFGWSLPQKYKQATNGGQSDGKMKNLPVPVYLRPLDEKDTSMKLWCAVGVNLSGGKTRDGGSIIGASVFYSDLPGSETESQKPRSESQSSLEKLEQELKVELVLSPRSPVPGHRQRISVILSLKGAIPVIVQVQQKELRHQDELSSLVWICTSTHSSTKVIIVDANEPGNMLDSFIVCNSHVLCIASVPGVMETDYPSGDSSKLDADSAQTDKSSLSESLASSSSSGDITGVRVTIASAEDAEPMVCQTPSVISRRWRVSQVDPDSSSPELDDNVPTAEEATEATEAGDSPTDDVADITQAGIYTEHVFTDPLGVQNTTDDTSCPDSNESDLYKDGIATLPTEQDLMREEAQKMNSLLPTMWLGSQNGQPMDRDRAVEYRQRGGSCRGLSGSRSRHRWNRGVLQGERRENAADSERGRGAGSPGASVPTSARSGCTKMAAAPEMRQDFRVIAARMRGSFSSPWT</sequence>
<name>A0ABN9MCM2_9NEOB</name>
<evidence type="ECO:0000313" key="4">
    <source>
        <dbReference type="EMBL" id="CAJ0962577.1"/>
    </source>
</evidence>
<proteinExistence type="predicted"/>
<feature type="region of interest" description="Disordered" evidence="1">
    <location>
        <begin position="866"/>
        <end position="888"/>
    </location>
</feature>
<evidence type="ECO:0000256" key="2">
    <source>
        <dbReference type="SAM" id="Phobius"/>
    </source>
</evidence>
<feature type="region of interest" description="Disordered" evidence="1">
    <location>
        <begin position="214"/>
        <end position="253"/>
    </location>
</feature>
<feature type="region of interest" description="Disordered" evidence="1">
    <location>
        <begin position="937"/>
        <end position="997"/>
    </location>
</feature>
<keyword evidence="2" id="KW-1133">Transmembrane helix</keyword>